<dbReference type="Proteomes" id="UP000198781">
    <property type="component" value="Unassembled WGS sequence"/>
</dbReference>
<evidence type="ECO:0000256" key="1">
    <source>
        <dbReference type="ARBA" id="ARBA00022801"/>
    </source>
</evidence>
<evidence type="ECO:0000256" key="2">
    <source>
        <dbReference type="SAM" id="SignalP"/>
    </source>
</evidence>
<keyword evidence="1 4" id="KW-0378">Hydrolase</keyword>
<protein>
    <submittedName>
        <fullName evidence="4">Dienelactone hydrolase</fullName>
    </submittedName>
</protein>
<dbReference type="PANTHER" id="PTHR22946:SF9">
    <property type="entry name" value="POLYKETIDE TRANSFERASE AF380"/>
    <property type="match status" value="1"/>
</dbReference>
<organism evidence="4 5">
    <name type="scientific">Paracidovorax valerianellae</name>
    <dbReference type="NCBI Taxonomy" id="187868"/>
    <lineage>
        <taxon>Bacteria</taxon>
        <taxon>Pseudomonadati</taxon>
        <taxon>Pseudomonadota</taxon>
        <taxon>Betaproteobacteria</taxon>
        <taxon>Burkholderiales</taxon>
        <taxon>Comamonadaceae</taxon>
        <taxon>Paracidovorax</taxon>
    </lineage>
</organism>
<dbReference type="EMBL" id="FMZC01000016">
    <property type="protein sequence ID" value="SDE37534.1"/>
    <property type="molecule type" value="Genomic_DNA"/>
</dbReference>
<dbReference type="InterPro" id="IPR029058">
    <property type="entry name" value="AB_hydrolase_fold"/>
</dbReference>
<dbReference type="PANTHER" id="PTHR22946">
    <property type="entry name" value="DIENELACTONE HYDROLASE DOMAIN-CONTAINING PROTEIN-RELATED"/>
    <property type="match status" value="1"/>
</dbReference>
<dbReference type="STRING" id="187868.SAMN05192589_11626"/>
<gene>
    <name evidence="4" type="ORF">SAMN05192589_11626</name>
</gene>
<dbReference type="Pfam" id="PF02129">
    <property type="entry name" value="Peptidase_S15"/>
    <property type="match status" value="1"/>
</dbReference>
<dbReference type="InterPro" id="IPR000383">
    <property type="entry name" value="Xaa-Pro-like_dom"/>
</dbReference>
<feature type="signal peptide" evidence="2">
    <location>
        <begin position="1"/>
        <end position="25"/>
    </location>
</feature>
<keyword evidence="2" id="KW-0732">Signal</keyword>
<name>A0A1G7CDR9_9BURK</name>
<evidence type="ECO:0000313" key="5">
    <source>
        <dbReference type="Proteomes" id="UP000198781"/>
    </source>
</evidence>
<dbReference type="OrthoDB" id="8564128at2"/>
<accession>A0A1G7CDR9</accession>
<feature type="chain" id="PRO_5011557333" evidence="2">
    <location>
        <begin position="26"/>
        <end position="390"/>
    </location>
</feature>
<dbReference type="Gene3D" id="3.40.50.1820">
    <property type="entry name" value="alpha/beta hydrolase"/>
    <property type="match status" value="1"/>
</dbReference>
<evidence type="ECO:0000259" key="3">
    <source>
        <dbReference type="Pfam" id="PF02129"/>
    </source>
</evidence>
<evidence type="ECO:0000313" key="4">
    <source>
        <dbReference type="EMBL" id="SDE37534.1"/>
    </source>
</evidence>
<keyword evidence="5" id="KW-1185">Reference proteome</keyword>
<feature type="domain" description="Xaa-Pro dipeptidyl-peptidase-like" evidence="3">
    <location>
        <begin position="51"/>
        <end position="182"/>
    </location>
</feature>
<sequence>MTFRRHALAWLLRSALLWGALPALAQLAPSSPPTLDAALREQIVMVRKGDGPQATELETTVFRPAGAGPFPVVVINHGKAGGNPRLQERARYLPAARAFVERGYLVVVPMRQGFAHSTGAYQGSGCNIENNGRAQAADVQAVLAYVRRLPDADSQRIVVVGQSHGGLTTMALGASKPPPGVRGLINFAGGLRLEHCPGWESSLASAFGAYGQEARLPSLWFYGDNDSYWSTALSRDMHARYVAAGGQARLVSYGKFGTDSHRLFASQSGVPIWLPEVERFLAGLGLPSRPVVHIPLMPHDAPVPQATDAYPVGDAAAVPYVRDPAREGYRKFLASPWPRAYAIAPSGAWAYYYGRADAMAAAVARCNENAKATGACHLYAVDDHVVWSAP</sequence>
<reference evidence="4 5" key="1">
    <citation type="submission" date="2016-10" db="EMBL/GenBank/DDBJ databases">
        <authorList>
            <person name="de Groot N.N."/>
        </authorList>
    </citation>
    <scope>NUCLEOTIDE SEQUENCE [LARGE SCALE GENOMIC DNA]</scope>
    <source>
        <strain evidence="4 5">DSM 16619</strain>
    </source>
</reference>
<proteinExistence type="predicted"/>
<dbReference type="InterPro" id="IPR050261">
    <property type="entry name" value="FrsA_esterase"/>
</dbReference>
<dbReference type="GO" id="GO:0052689">
    <property type="term" value="F:carboxylic ester hydrolase activity"/>
    <property type="evidence" value="ECO:0007669"/>
    <property type="project" value="UniProtKB-ARBA"/>
</dbReference>
<dbReference type="SUPFAM" id="SSF53474">
    <property type="entry name" value="alpha/beta-Hydrolases"/>
    <property type="match status" value="1"/>
</dbReference>
<dbReference type="AlphaFoldDB" id="A0A1G7CDR9"/>
<dbReference type="RefSeq" id="WP_092745501.1">
    <property type="nucleotide sequence ID" value="NZ_FMZC01000016.1"/>
</dbReference>